<organism evidence="2 3">
    <name type="scientific">Streptomyces lunalinharesii</name>
    <dbReference type="NCBI Taxonomy" id="333384"/>
    <lineage>
        <taxon>Bacteria</taxon>
        <taxon>Bacillati</taxon>
        <taxon>Actinomycetota</taxon>
        <taxon>Actinomycetes</taxon>
        <taxon>Kitasatosporales</taxon>
        <taxon>Streptomycetaceae</taxon>
        <taxon>Streptomyces</taxon>
    </lineage>
</organism>
<evidence type="ECO:0000256" key="1">
    <source>
        <dbReference type="SAM" id="MobiDB-lite"/>
    </source>
</evidence>
<comment type="caution">
    <text evidence="2">The sequence shown here is derived from an EMBL/GenBank/DDBJ whole genome shotgun (WGS) entry which is preliminary data.</text>
</comment>
<gene>
    <name evidence="2" type="ORF">GCM10009864_69310</name>
</gene>
<evidence type="ECO:0000313" key="2">
    <source>
        <dbReference type="EMBL" id="GAA2685925.1"/>
    </source>
</evidence>
<protein>
    <submittedName>
        <fullName evidence="2">Uncharacterized protein</fullName>
    </submittedName>
</protein>
<proteinExistence type="predicted"/>
<dbReference type="Proteomes" id="UP001500994">
    <property type="component" value="Unassembled WGS sequence"/>
</dbReference>
<feature type="region of interest" description="Disordered" evidence="1">
    <location>
        <begin position="1"/>
        <end position="43"/>
    </location>
</feature>
<dbReference type="RefSeq" id="WP_275463716.1">
    <property type="nucleotide sequence ID" value="NZ_BAAARK010000037.1"/>
</dbReference>
<feature type="compositionally biased region" description="Basic and acidic residues" evidence="1">
    <location>
        <begin position="1"/>
        <end position="15"/>
    </location>
</feature>
<keyword evidence="3" id="KW-1185">Reference proteome</keyword>
<dbReference type="EMBL" id="BAAARK010000037">
    <property type="protein sequence ID" value="GAA2685925.1"/>
    <property type="molecule type" value="Genomic_DNA"/>
</dbReference>
<name>A0ABN3SVF2_9ACTN</name>
<evidence type="ECO:0000313" key="3">
    <source>
        <dbReference type="Proteomes" id="UP001500994"/>
    </source>
</evidence>
<sequence>MGKRDKPDDSGKPDKLPGQPWTPPKEPPQTDGGAPKGGGKRGK</sequence>
<reference evidence="2 3" key="1">
    <citation type="journal article" date="2019" name="Int. J. Syst. Evol. Microbiol.">
        <title>The Global Catalogue of Microorganisms (GCM) 10K type strain sequencing project: providing services to taxonomists for standard genome sequencing and annotation.</title>
        <authorList>
            <consortium name="The Broad Institute Genomics Platform"/>
            <consortium name="The Broad Institute Genome Sequencing Center for Infectious Disease"/>
            <person name="Wu L."/>
            <person name="Ma J."/>
        </authorList>
    </citation>
    <scope>NUCLEOTIDE SEQUENCE [LARGE SCALE GENOMIC DNA]</scope>
    <source>
        <strain evidence="2 3">JCM 16374</strain>
    </source>
</reference>
<accession>A0ABN3SVF2</accession>